<dbReference type="OrthoDB" id="9777007at2"/>
<dbReference type="Gene3D" id="3.50.30.50">
    <property type="entry name" value="Putative cyclase"/>
    <property type="match status" value="1"/>
</dbReference>
<reference evidence="1 2" key="1">
    <citation type="submission" date="2018-10" db="EMBL/GenBank/DDBJ databases">
        <title>Xanthobacter tagetidis genome sequencing and assembly.</title>
        <authorList>
            <person name="Maclea K.S."/>
            <person name="Goen A.E."/>
            <person name="Fatima S.A."/>
        </authorList>
    </citation>
    <scope>NUCLEOTIDE SEQUENCE [LARGE SCALE GENOMIC DNA]</scope>
    <source>
        <strain evidence="1 2">ATCC 700314</strain>
    </source>
</reference>
<dbReference type="GO" id="GO:0019441">
    <property type="term" value="P:L-tryptophan catabolic process to kynurenine"/>
    <property type="evidence" value="ECO:0007669"/>
    <property type="project" value="InterPro"/>
</dbReference>
<protein>
    <submittedName>
        <fullName evidence="1">Cyclase family protein</fullName>
    </submittedName>
</protein>
<dbReference type="PANTHER" id="PTHR31118">
    <property type="entry name" value="CYCLASE-LIKE PROTEIN 2"/>
    <property type="match status" value="1"/>
</dbReference>
<dbReference type="AlphaFoldDB" id="A0A3L7ACR7"/>
<accession>A0A3L7ACR7</accession>
<dbReference type="RefSeq" id="WP_121623645.1">
    <property type="nucleotide sequence ID" value="NZ_JACIIW010000009.1"/>
</dbReference>
<dbReference type="InterPro" id="IPR037175">
    <property type="entry name" value="KFase_sf"/>
</dbReference>
<sequence>MQFIDLSREIYHKMPRLLNHPSIVITPYSTHDEIREAEGVKFSSATLSLAIGDHAGTHVDAPVHFNADPGAKAIHELPLEDFYLEAVCLDLSHKELKSDISIADLEAAEKAAGVTIGPRDMVLLHMNFYNRCYDTPGYLTDFPGLTKESAEWLGAKKIAMFGVEAVSPGRPGKNNFEVHMVCRDMGFTHVEGLVNMEALIGKGRFRFIGFPLKIRGGTGSPIRAVAILGQ</sequence>
<evidence type="ECO:0000313" key="1">
    <source>
        <dbReference type="EMBL" id="RLP78179.1"/>
    </source>
</evidence>
<comment type="caution">
    <text evidence="1">The sequence shown here is derived from an EMBL/GenBank/DDBJ whole genome shotgun (WGS) entry which is preliminary data.</text>
</comment>
<dbReference type="Pfam" id="PF04199">
    <property type="entry name" value="Cyclase"/>
    <property type="match status" value="1"/>
</dbReference>
<dbReference type="InterPro" id="IPR007325">
    <property type="entry name" value="KFase/CYL"/>
</dbReference>
<organism evidence="1 2">
    <name type="scientific">Xanthobacter tagetidis</name>
    <dbReference type="NCBI Taxonomy" id="60216"/>
    <lineage>
        <taxon>Bacteria</taxon>
        <taxon>Pseudomonadati</taxon>
        <taxon>Pseudomonadota</taxon>
        <taxon>Alphaproteobacteria</taxon>
        <taxon>Hyphomicrobiales</taxon>
        <taxon>Xanthobacteraceae</taxon>
        <taxon>Xanthobacter</taxon>
    </lineage>
</organism>
<name>A0A3L7ACR7_9HYPH</name>
<dbReference type="EMBL" id="RCTF01000009">
    <property type="protein sequence ID" value="RLP78179.1"/>
    <property type="molecule type" value="Genomic_DNA"/>
</dbReference>
<dbReference type="SUPFAM" id="SSF102198">
    <property type="entry name" value="Putative cyclase"/>
    <property type="match status" value="1"/>
</dbReference>
<gene>
    <name evidence="1" type="ORF">D9R14_12395</name>
</gene>
<keyword evidence="2" id="KW-1185">Reference proteome</keyword>
<dbReference type="Proteomes" id="UP000269692">
    <property type="component" value="Unassembled WGS sequence"/>
</dbReference>
<dbReference type="GO" id="GO:0004061">
    <property type="term" value="F:arylformamidase activity"/>
    <property type="evidence" value="ECO:0007669"/>
    <property type="project" value="InterPro"/>
</dbReference>
<evidence type="ECO:0000313" key="2">
    <source>
        <dbReference type="Proteomes" id="UP000269692"/>
    </source>
</evidence>
<proteinExistence type="predicted"/>
<dbReference type="PANTHER" id="PTHR31118:SF12">
    <property type="entry name" value="CYCLASE-LIKE PROTEIN 2"/>
    <property type="match status" value="1"/>
</dbReference>